<protein>
    <submittedName>
        <fullName evidence="2">Uncharacterized protein</fullName>
    </submittedName>
</protein>
<feature type="transmembrane region" description="Helical" evidence="1">
    <location>
        <begin position="20"/>
        <end position="40"/>
    </location>
</feature>
<dbReference type="AlphaFoldDB" id="A0A061JGM4"/>
<name>A0A061JGM4_9PROT</name>
<keyword evidence="1" id="KW-0812">Transmembrane</keyword>
<keyword evidence="3" id="KW-1185">Reference proteome</keyword>
<proteinExistence type="predicted"/>
<accession>A0A061JGM4</accession>
<sequence>MFHDFIFHGRDAMALVQNRLLWFIQASFVGMGVLVLRLCWVSIALRSKAKIALEYSMERRVLLDAQGKVLAHSLPSFALAANPKKIMNVKDIGSSYWKFNLNIFLLDLLYLSTIINSQSF</sequence>
<reference evidence="2 3" key="1">
    <citation type="journal article" date="2013" name="Genome Announc.">
        <title>Draft Genome Sequence of Holospora undulata Strain HU1, a Micronucleus-Specific Symbiont of the Ciliate Paramecium caudatum.</title>
        <authorList>
            <person name="Dohra H."/>
            <person name="Suzuki H."/>
            <person name="Suzuki T."/>
            <person name="Tanaka K."/>
            <person name="Fujishima M."/>
        </authorList>
    </citation>
    <scope>NUCLEOTIDE SEQUENCE [LARGE SCALE GENOMIC DNA]</scope>
    <source>
        <strain evidence="2 3">HU1</strain>
    </source>
</reference>
<keyword evidence="1" id="KW-1133">Transmembrane helix</keyword>
<evidence type="ECO:0000313" key="2">
    <source>
        <dbReference type="EMBL" id="ETZ05251.1"/>
    </source>
</evidence>
<dbReference type="Proteomes" id="UP000026922">
    <property type="component" value="Unassembled WGS sequence"/>
</dbReference>
<evidence type="ECO:0000256" key="1">
    <source>
        <dbReference type="SAM" id="Phobius"/>
    </source>
</evidence>
<evidence type="ECO:0000313" key="3">
    <source>
        <dbReference type="Proteomes" id="UP000026922"/>
    </source>
</evidence>
<comment type="caution">
    <text evidence="2">The sequence shown here is derived from an EMBL/GenBank/DDBJ whole genome shotgun (WGS) entry which is preliminary data.</text>
</comment>
<keyword evidence="1" id="KW-0472">Membrane</keyword>
<organism evidence="2 3">
    <name type="scientific">Holospora undulata HU1</name>
    <dbReference type="NCBI Taxonomy" id="1321371"/>
    <lineage>
        <taxon>Bacteria</taxon>
        <taxon>Pseudomonadati</taxon>
        <taxon>Pseudomonadota</taxon>
        <taxon>Alphaproteobacteria</taxon>
        <taxon>Holosporales</taxon>
        <taxon>Holosporaceae</taxon>
        <taxon>Holospora</taxon>
    </lineage>
</organism>
<dbReference type="EMBL" id="ARPM03000086">
    <property type="protein sequence ID" value="ETZ05251.1"/>
    <property type="molecule type" value="Genomic_DNA"/>
</dbReference>
<gene>
    <name evidence="2" type="ORF">K737_300317</name>
</gene>